<accession>A0AAN1Y033</accession>
<protein>
    <submittedName>
        <fullName evidence="2">N-acetyltransferase</fullName>
    </submittedName>
</protein>
<feature type="domain" description="N-acetyltransferase" evidence="1">
    <location>
        <begin position="10"/>
        <end position="172"/>
    </location>
</feature>
<dbReference type="RefSeq" id="WP_317995067.1">
    <property type="nucleotide sequence ID" value="NZ_AP025523.1"/>
</dbReference>
<dbReference type="EMBL" id="AP025523">
    <property type="protein sequence ID" value="BDE07477.1"/>
    <property type="molecule type" value="Genomic_DNA"/>
</dbReference>
<dbReference type="InterPro" id="IPR000182">
    <property type="entry name" value="GNAT_dom"/>
</dbReference>
<dbReference type="PANTHER" id="PTHR43792">
    <property type="entry name" value="GNAT FAMILY, PUTATIVE (AFU_ORTHOLOGUE AFUA_3G00765)-RELATED-RELATED"/>
    <property type="match status" value="1"/>
</dbReference>
<dbReference type="InterPro" id="IPR016181">
    <property type="entry name" value="Acyl_CoA_acyltransferase"/>
</dbReference>
<name>A0AAN1Y033_UNVUL</name>
<evidence type="ECO:0000259" key="1">
    <source>
        <dbReference type="PROSITE" id="PS51186"/>
    </source>
</evidence>
<dbReference type="Pfam" id="PF13302">
    <property type="entry name" value="Acetyltransf_3"/>
    <property type="match status" value="1"/>
</dbReference>
<evidence type="ECO:0000313" key="3">
    <source>
        <dbReference type="Proteomes" id="UP001317532"/>
    </source>
</evidence>
<dbReference type="SUPFAM" id="SSF55729">
    <property type="entry name" value="Acyl-CoA N-acyltransferases (Nat)"/>
    <property type="match status" value="1"/>
</dbReference>
<dbReference type="PANTHER" id="PTHR43792:SF16">
    <property type="entry name" value="N-ACETYLTRANSFERASE DOMAIN-CONTAINING PROTEIN"/>
    <property type="match status" value="1"/>
</dbReference>
<dbReference type="Gene3D" id="3.40.630.30">
    <property type="match status" value="1"/>
</dbReference>
<organism evidence="2 3">
    <name type="scientific">Vulcanimicrobium alpinum</name>
    <dbReference type="NCBI Taxonomy" id="3016050"/>
    <lineage>
        <taxon>Bacteria</taxon>
        <taxon>Bacillati</taxon>
        <taxon>Vulcanimicrobiota</taxon>
        <taxon>Vulcanimicrobiia</taxon>
        <taxon>Vulcanimicrobiales</taxon>
        <taxon>Vulcanimicrobiaceae</taxon>
        <taxon>Vulcanimicrobium</taxon>
    </lineage>
</organism>
<dbReference type="KEGG" id="vab:WPS_27530"/>
<keyword evidence="3" id="KW-1185">Reference proteome</keyword>
<evidence type="ECO:0000313" key="2">
    <source>
        <dbReference type="EMBL" id="BDE07477.1"/>
    </source>
</evidence>
<gene>
    <name evidence="2" type="ORF">WPS_27530</name>
</gene>
<dbReference type="PROSITE" id="PS51186">
    <property type="entry name" value="GNAT"/>
    <property type="match status" value="1"/>
</dbReference>
<dbReference type="InterPro" id="IPR051531">
    <property type="entry name" value="N-acetyltransferase"/>
</dbReference>
<dbReference type="GO" id="GO:0016747">
    <property type="term" value="F:acyltransferase activity, transferring groups other than amino-acyl groups"/>
    <property type="evidence" value="ECO:0007669"/>
    <property type="project" value="InterPro"/>
</dbReference>
<sequence length="180" mass="19764">MISTLTTPRLTLRPHRLDDFDALAAMWADPRVTQYITGRPSTAELSWARLLRYAGHWALLGFGYWALEDCASGAFVGEAGFADYHREIDPPLVDVPEIGWVLAPAFFGRGYATEAVRAIVAWGDARFAGARTACLIDPQNRASVRVAEKCGYREAARTTYHGDPTLLFERFPAGAANDSG</sequence>
<dbReference type="AlphaFoldDB" id="A0AAN1Y033"/>
<reference evidence="2 3" key="1">
    <citation type="journal article" date="2022" name="ISME Commun">
        <title>Vulcanimicrobium alpinus gen. nov. sp. nov., the first cultivated representative of the candidate phylum 'Eremiobacterota', is a metabolically versatile aerobic anoxygenic phototroph.</title>
        <authorList>
            <person name="Yabe S."/>
            <person name="Muto K."/>
            <person name="Abe K."/>
            <person name="Yokota A."/>
            <person name="Staudigel H."/>
            <person name="Tebo B.M."/>
        </authorList>
    </citation>
    <scope>NUCLEOTIDE SEQUENCE [LARGE SCALE GENOMIC DNA]</scope>
    <source>
        <strain evidence="2 3">WC8-2</strain>
    </source>
</reference>
<dbReference type="Proteomes" id="UP001317532">
    <property type="component" value="Chromosome"/>
</dbReference>
<proteinExistence type="predicted"/>